<proteinExistence type="predicted"/>
<reference evidence="1" key="1">
    <citation type="submission" date="2021-11" db="EMBL/GenBank/DDBJ databases">
        <title>Vibrio ZSDE26 sp. nov. and Vibrio ZSDZ34 sp. nov., isolated from coastal seawater in Qingdao.</title>
        <authorList>
            <person name="Zhang P."/>
        </authorList>
    </citation>
    <scope>NUCLEOTIDE SEQUENCE</scope>
    <source>
        <strain evidence="1">ZSDE26</strain>
    </source>
</reference>
<name>A0A9X2BLI1_9VIBR</name>
<dbReference type="RefSeq" id="WP_248009042.1">
    <property type="nucleotide sequence ID" value="NZ_JAJHVV010000006.1"/>
</dbReference>
<dbReference type="EMBL" id="JAJHVV010000006">
    <property type="protein sequence ID" value="MCK6263963.1"/>
    <property type="molecule type" value="Genomic_DNA"/>
</dbReference>
<organism evidence="1 2">
    <name type="scientific">Vibrio amylolyticus</name>
    <dbReference type="NCBI Taxonomy" id="2847292"/>
    <lineage>
        <taxon>Bacteria</taxon>
        <taxon>Pseudomonadati</taxon>
        <taxon>Pseudomonadota</taxon>
        <taxon>Gammaproteobacteria</taxon>
        <taxon>Vibrionales</taxon>
        <taxon>Vibrionaceae</taxon>
        <taxon>Vibrio</taxon>
    </lineage>
</organism>
<evidence type="ECO:0000313" key="1">
    <source>
        <dbReference type="EMBL" id="MCK6263963.1"/>
    </source>
</evidence>
<dbReference type="Proteomes" id="UP001139559">
    <property type="component" value="Unassembled WGS sequence"/>
</dbReference>
<sequence length="113" mass="13319">MEKWLIEANEALDEALSAISFGEISKENMYQLASVLYAKRNQMSNDALFEMMNNEIDEQVETDWSFDSNSKKQYRFHFVSSYLLCYVIAGKIDEFFYDEVMDYVNENLGLFED</sequence>
<keyword evidence="2" id="KW-1185">Reference proteome</keyword>
<comment type="caution">
    <text evidence="1">The sequence shown here is derived from an EMBL/GenBank/DDBJ whole genome shotgun (WGS) entry which is preliminary data.</text>
</comment>
<accession>A0A9X2BLI1</accession>
<dbReference type="AlphaFoldDB" id="A0A9X2BLI1"/>
<protein>
    <submittedName>
        <fullName evidence="1">Uncharacterized protein</fullName>
    </submittedName>
</protein>
<gene>
    <name evidence="1" type="ORF">KP803_11845</name>
</gene>
<evidence type="ECO:0000313" key="2">
    <source>
        <dbReference type="Proteomes" id="UP001139559"/>
    </source>
</evidence>